<evidence type="ECO:0000313" key="1">
    <source>
        <dbReference type="EMBL" id="GMH87951.1"/>
    </source>
</evidence>
<reference evidence="2" key="1">
    <citation type="journal article" date="2023" name="Commun. Biol.">
        <title>Genome analysis of Parmales, the sister group of diatoms, reveals the evolutionary specialization of diatoms from phago-mixotrophs to photoautotrophs.</title>
        <authorList>
            <person name="Ban H."/>
            <person name="Sato S."/>
            <person name="Yoshikawa S."/>
            <person name="Yamada K."/>
            <person name="Nakamura Y."/>
            <person name="Ichinomiya M."/>
            <person name="Sato N."/>
            <person name="Blanc-Mathieu R."/>
            <person name="Endo H."/>
            <person name="Kuwata A."/>
            <person name="Ogata H."/>
        </authorList>
    </citation>
    <scope>NUCLEOTIDE SEQUENCE [LARGE SCALE GENOMIC DNA]</scope>
</reference>
<accession>A0A9W7BC81</accession>
<organism evidence="1 2">
    <name type="scientific">Triparma laevis f. inornata</name>
    <dbReference type="NCBI Taxonomy" id="1714386"/>
    <lineage>
        <taxon>Eukaryota</taxon>
        <taxon>Sar</taxon>
        <taxon>Stramenopiles</taxon>
        <taxon>Ochrophyta</taxon>
        <taxon>Bolidophyceae</taxon>
        <taxon>Parmales</taxon>
        <taxon>Triparmaceae</taxon>
        <taxon>Triparma</taxon>
    </lineage>
</organism>
<dbReference type="Proteomes" id="UP001162640">
    <property type="component" value="Unassembled WGS sequence"/>
</dbReference>
<gene>
    <name evidence="1" type="ORF">TL16_g11016</name>
</gene>
<proteinExistence type="predicted"/>
<sequence>MNSKPAPPPTPPPKVSAPVPATVNVNVSPKFIENHSAPALLSGLNIVQTVVPNLESTCVALQLINPTTPTAIVVTYPTDSLLQVSRKVIALRTQRFFSVIHVIVDTPNATQEDLTNLHNSVGDDRWGDVVTISYANGGERVASLIGRLLG</sequence>
<dbReference type="EMBL" id="BLQM01000403">
    <property type="protein sequence ID" value="GMH87951.1"/>
    <property type="molecule type" value="Genomic_DNA"/>
</dbReference>
<evidence type="ECO:0000313" key="2">
    <source>
        <dbReference type="Proteomes" id="UP001162640"/>
    </source>
</evidence>
<dbReference type="AlphaFoldDB" id="A0A9W7BC81"/>
<comment type="caution">
    <text evidence="1">The sequence shown here is derived from an EMBL/GenBank/DDBJ whole genome shotgun (WGS) entry which is preliminary data.</text>
</comment>
<name>A0A9W7BC81_9STRA</name>
<protein>
    <submittedName>
        <fullName evidence="1">Uncharacterized protein</fullName>
    </submittedName>
</protein>